<proteinExistence type="predicted"/>
<evidence type="ECO:0000313" key="1">
    <source>
        <dbReference type="EMBL" id="WHS67508.1"/>
    </source>
</evidence>
<sequence>MQAYHLQQAALYGPHYLMKNHYPRAWSPTSGLKPATVADLPLMLSILKLTALYMYSFEDCLRFKQACSERNALFFSKHCISDTTDCAICAHKSLLQAGERRK</sequence>
<dbReference type="EMBL" id="CP125947">
    <property type="protein sequence ID" value="WHS67508.1"/>
    <property type="molecule type" value="Genomic_DNA"/>
</dbReference>
<gene>
    <name evidence="1" type="ORF">QMY55_10530</name>
</gene>
<protein>
    <submittedName>
        <fullName evidence="1">Uncharacterized protein</fullName>
    </submittedName>
</protein>
<keyword evidence="2" id="KW-1185">Reference proteome</keyword>
<organism evidence="1 2">
    <name type="scientific">Comamonas resistens</name>
    <dbReference type="NCBI Taxonomy" id="3046670"/>
    <lineage>
        <taxon>Bacteria</taxon>
        <taxon>Pseudomonadati</taxon>
        <taxon>Pseudomonadota</taxon>
        <taxon>Betaproteobacteria</taxon>
        <taxon>Burkholderiales</taxon>
        <taxon>Comamonadaceae</taxon>
        <taxon>Comamonas</taxon>
    </lineage>
</organism>
<dbReference type="Proteomes" id="UP001240697">
    <property type="component" value="Chromosome"/>
</dbReference>
<reference evidence="1 2" key="1">
    <citation type="submission" date="2023-05" db="EMBL/GenBank/DDBJ databases">
        <authorList>
            <person name="Yin Y."/>
            <person name="Lu Z."/>
        </authorList>
    </citation>
    <scope>NUCLEOTIDE SEQUENCE [LARGE SCALE GENOMIC DNA]</scope>
    <source>
        <strain evidence="1 2">ZM22</strain>
    </source>
</reference>
<accession>A0ABY8SX04</accession>
<evidence type="ECO:0000313" key="2">
    <source>
        <dbReference type="Proteomes" id="UP001240697"/>
    </source>
</evidence>
<name>A0ABY8SX04_9BURK</name>
<dbReference type="RefSeq" id="WP_283488534.1">
    <property type="nucleotide sequence ID" value="NZ_CP125947.1"/>
</dbReference>